<dbReference type="OrthoDB" id="1919336at2759"/>
<dbReference type="PRINTS" id="PR00886">
    <property type="entry name" value="HIGHMOBLTY12"/>
</dbReference>
<reference evidence="8" key="1">
    <citation type="journal article" date="2012" name="Genes Dev.">
        <title>A molecular wound response program associated with regeneration initiation in planarians.</title>
        <authorList>
            <person name="Wenemoser D."/>
            <person name="Lapan S.W."/>
            <person name="Wilkinson A.W."/>
            <person name="Bell G.W."/>
            <person name="Reddien P.W."/>
        </authorList>
    </citation>
    <scope>NUCLEOTIDE SEQUENCE</scope>
</reference>
<feature type="DNA-binding region" description="HMG box" evidence="5">
    <location>
        <begin position="98"/>
        <end position="164"/>
    </location>
</feature>
<organism evidence="8">
    <name type="scientific">Schmidtea mediterranea</name>
    <name type="common">Freshwater planarian flatworm</name>
    <dbReference type="NCBI Taxonomy" id="79327"/>
    <lineage>
        <taxon>Eukaryota</taxon>
        <taxon>Metazoa</taxon>
        <taxon>Spiralia</taxon>
        <taxon>Lophotrochozoa</taxon>
        <taxon>Platyhelminthes</taxon>
        <taxon>Rhabditophora</taxon>
        <taxon>Seriata</taxon>
        <taxon>Tricladida</taxon>
        <taxon>Continenticola</taxon>
        <taxon>Geoplanoidea</taxon>
        <taxon>Dugesiidae</taxon>
        <taxon>Schmidtea</taxon>
    </lineage>
</organism>
<dbReference type="InterPro" id="IPR036910">
    <property type="entry name" value="HMG_box_dom_sf"/>
</dbReference>
<comment type="subcellular location">
    <subcellularLocation>
        <location evidence="1">Nucleus</location>
    </subcellularLocation>
</comment>
<evidence type="ECO:0000256" key="6">
    <source>
        <dbReference type="SAM" id="MobiDB-lite"/>
    </source>
</evidence>
<evidence type="ECO:0000259" key="7">
    <source>
        <dbReference type="PROSITE" id="PS50118"/>
    </source>
</evidence>
<evidence type="ECO:0000256" key="2">
    <source>
        <dbReference type="ARBA" id="ARBA00008774"/>
    </source>
</evidence>
<dbReference type="GO" id="GO:0005634">
    <property type="term" value="C:nucleus"/>
    <property type="evidence" value="ECO:0007669"/>
    <property type="project" value="UniProtKB-SubCell"/>
</dbReference>
<dbReference type="GO" id="GO:0003677">
    <property type="term" value="F:DNA binding"/>
    <property type="evidence" value="ECO:0007669"/>
    <property type="project" value="UniProtKB-UniRule"/>
</dbReference>
<evidence type="ECO:0000256" key="5">
    <source>
        <dbReference type="PROSITE-ProRule" id="PRU00267"/>
    </source>
</evidence>
<dbReference type="Pfam" id="PF00505">
    <property type="entry name" value="HMG_box"/>
    <property type="match status" value="1"/>
</dbReference>
<keyword evidence="3 5" id="KW-0238">DNA-binding</keyword>
<feature type="region of interest" description="Disordered" evidence="6">
    <location>
        <begin position="165"/>
        <end position="192"/>
    </location>
</feature>
<evidence type="ECO:0000256" key="4">
    <source>
        <dbReference type="ARBA" id="ARBA00023242"/>
    </source>
</evidence>
<comment type="similarity">
    <text evidence="2">Belongs to the HMGB family.</text>
</comment>
<feature type="region of interest" description="Disordered" evidence="6">
    <location>
        <begin position="68"/>
        <end position="100"/>
    </location>
</feature>
<keyword evidence="4 5" id="KW-0539">Nucleus</keyword>
<proteinExistence type="evidence at transcript level"/>
<protein>
    <submittedName>
        <fullName evidence="8">High mobility group-2</fullName>
    </submittedName>
</protein>
<evidence type="ECO:0000256" key="1">
    <source>
        <dbReference type="ARBA" id="ARBA00004123"/>
    </source>
</evidence>
<dbReference type="PANTHER" id="PTHR48112:SF32">
    <property type="entry name" value="HIGH MOBILITY GROUP PROTEIN B3"/>
    <property type="match status" value="1"/>
</dbReference>
<feature type="domain" description="HMG box" evidence="7">
    <location>
        <begin position="98"/>
        <end position="164"/>
    </location>
</feature>
<feature type="compositionally biased region" description="Basic and acidic residues" evidence="6">
    <location>
        <begin position="68"/>
        <end position="83"/>
    </location>
</feature>
<evidence type="ECO:0000256" key="3">
    <source>
        <dbReference type="ARBA" id="ARBA00023125"/>
    </source>
</evidence>
<sequence length="192" mass="22326">MNNKKPSGAKSAYIIYTQAVREEYKKKNPDGKVNFTEISKIASEKWKNISDKEKEKYNVLAQADKKRYTKEMEGYEPETDNRKPSKKAKREAKDPNKPKAPLTAFFFFSNEHRQTVKEKNPEFKVGDIAKVLGKMWSECKDKSKYEEMNKEAKEKYNLAMLEYKNGAPSAKKSKAHVSDEGDEEEYESEEEE</sequence>
<dbReference type="InterPro" id="IPR009071">
    <property type="entry name" value="HMG_box_dom"/>
</dbReference>
<feature type="compositionally biased region" description="Acidic residues" evidence="6">
    <location>
        <begin position="180"/>
        <end position="192"/>
    </location>
</feature>
<dbReference type="Pfam" id="PF09011">
    <property type="entry name" value="HMG_box_2"/>
    <property type="match status" value="1"/>
</dbReference>
<dbReference type="PANTHER" id="PTHR48112">
    <property type="entry name" value="HIGH MOBILITY GROUP PROTEIN DSP1"/>
    <property type="match status" value="1"/>
</dbReference>
<feature type="domain" description="HMG box" evidence="7">
    <location>
        <begin position="6"/>
        <end position="76"/>
    </location>
</feature>
<dbReference type="EMBL" id="JX010512">
    <property type="protein sequence ID" value="AFJ24755.1"/>
    <property type="molecule type" value="mRNA"/>
</dbReference>
<name>I1ZIA1_SCHMD</name>
<feature type="DNA-binding region" description="HMG box" evidence="5">
    <location>
        <begin position="6"/>
        <end position="76"/>
    </location>
</feature>
<dbReference type="InterPro" id="IPR050342">
    <property type="entry name" value="HMGB"/>
</dbReference>
<dbReference type="SMART" id="SM00398">
    <property type="entry name" value="HMG"/>
    <property type="match status" value="2"/>
</dbReference>
<dbReference type="Gene3D" id="1.10.30.10">
    <property type="entry name" value="High mobility group box domain"/>
    <property type="match status" value="2"/>
</dbReference>
<evidence type="ECO:0000313" key="8">
    <source>
        <dbReference type="EMBL" id="AFJ24755.1"/>
    </source>
</evidence>
<dbReference type="OMA" id="NELYCTQ"/>
<dbReference type="PROSITE" id="PS50118">
    <property type="entry name" value="HMG_BOX_2"/>
    <property type="match status" value="2"/>
</dbReference>
<dbReference type="SUPFAM" id="SSF47095">
    <property type="entry name" value="HMG-box"/>
    <property type="match status" value="2"/>
</dbReference>
<dbReference type="AlphaFoldDB" id="I1ZIA1"/>
<accession>I1ZIA1</accession>